<dbReference type="PATRIC" id="fig|745776.4.peg.1960"/>
<keyword evidence="1" id="KW-0472">Membrane</keyword>
<protein>
    <submittedName>
        <fullName evidence="2">Uncharacterized protein</fullName>
    </submittedName>
</protein>
<dbReference type="STRING" id="745776.DGo_CA1907"/>
<feature type="transmembrane region" description="Helical" evidence="1">
    <location>
        <begin position="50"/>
        <end position="69"/>
    </location>
</feature>
<reference evidence="2 3" key="1">
    <citation type="journal article" date="2012" name="PLoS ONE">
        <title>Genome sequence and transcriptome analysis of the radioresistant bacterium Deinococcus gobiensis: insights into the extreme environmental adaptations.</title>
        <authorList>
            <person name="Yuan M."/>
            <person name="Chen M."/>
            <person name="Zhang W."/>
            <person name="Lu W."/>
            <person name="Wang J."/>
            <person name="Yang M."/>
            <person name="Zhao P."/>
            <person name="Tang R."/>
            <person name="Li X."/>
            <person name="Hao Y."/>
            <person name="Zhou Z."/>
            <person name="Zhan Y."/>
            <person name="Yu H."/>
            <person name="Teng C."/>
            <person name="Yan Y."/>
            <person name="Ping S."/>
            <person name="Wang Y."/>
            <person name="Lin M."/>
        </authorList>
    </citation>
    <scope>NUCLEOTIDE SEQUENCE [LARGE SCALE GENOMIC DNA]</scope>
    <source>
        <strain evidence="2 3">I-0</strain>
    </source>
</reference>
<gene>
    <name evidence="2" type="ordered locus">DGo_CA1907</name>
</gene>
<evidence type="ECO:0000313" key="2">
    <source>
        <dbReference type="EMBL" id="AFD25834.1"/>
    </source>
</evidence>
<feature type="transmembrane region" description="Helical" evidence="1">
    <location>
        <begin position="24"/>
        <end position="43"/>
    </location>
</feature>
<accession>H8GXA5</accession>
<evidence type="ECO:0000313" key="3">
    <source>
        <dbReference type="Proteomes" id="UP000007575"/>
    </source>
</evidence>
<dbReference type="KEGG" id="dgo:DGo_CA1907"/>
<keyword evidence="1" id="KW-1133">Transmembrane helix</keyword>
<dbReference type="AlphaFoldDB" id="H8GXA5"/>
<keyword evidence="3" id="KW-1185">Reference proteome</keyword>
<dbReference type="HOGENOM" id="CLU_2179508_0_0_0"/>
<dbReference type="Proteomes" id="UP000007575">
    <property type="component" value="Chromosome"/>
</dbReference>
<keyword evidence="1" id="KW-0812">Transmembrane</keyword>
<proteinExistence type="predicted"/>
<evidence type="ECO:0000256" key="1">
    <source>
        <dbReference type="SAM" id="Phobius"/>
    </source>
</evidence>
<name>H8GXA5_DEIGI</name>
<dbReference type="EMBL" id="CP002191">
    <property type="protein sequence ID" value="AFD25834.1"/>
    <property type="molecule type" value="Genomic_DNA"/>
</dbReference>
<organism evidence="2 3">
    <name type="scientific">Deinococcus gobiensis (strain DSM 21396 / JCM 16679 / CGMCC 1.7299 / I-0)</name>
    <dbReference type="NCBI Taxonomy" id="745776"/>
    <lineage>
        <taxon>Bacteria</taxon>
        <taxon>Thermotogati</taxon>
        <taxon>Deinococcota</taxon>
        <taxon>Deinococci</taxon>
        <taxon>Deinococcales</taxon>
        <taxon>Deinococcaceae</taxon>
        <taxon>Deinococcus</taxon>
    </lineage>
</organism>
<sequence length="109" mass="11334">MLLGVIAQLGASLALDMAKDRKKLIGFLLLSMVFSGMGFILLVQLSDWDTYTCFALSVLLGGVPALWTLRAGVKAIGQRYGVEVQEITAATPPVPAAPPPPPPGTGGTP</sequence>